<dbReference type="InterPro" id="IPR011057">
    <property type="entry name" value="Mss4-like_sf"/>
</dbReference>
<dbReference type="Gene3D" id="2.170.150.20">
    <property type="entry name" value="Peptide methionine sulfoxide reductase"/>
    <property type="match status" value="1"/>
</dbReference>
<dbReference type="PROSITE" id="PS51790">
    <property type="entry name" value="MSRB"/>
    <property type="match status" value="1"/>
</dbReference>
<evidence type="ECO:0000256" key="6">
    <source>
        <dbReference type="ARBA" id="ARBA00024679"/>
    </source>
</evidence>
<protein>
    <recommendedName>
        <fullName evidence="3">peptide-methionine (S)-S-oxide reductase</fullName>
        <ecNumber evidence="3">1.8.4.11</ecNumber>
    </recommendedName>
</protein>
<dbReference type="Pfam" id="PF01641">
    <property type="entry name" value="SelR"/>
    <property type="match status" value="1"/>
</dbReference>
<name>A0A382HHB3_9ZZZZ</name>
<dbReference type="NCBIfam" id="TIGR00357">
    <property type="entry name" value="peptide-methionine (R)-S-oxide reductase MsrB"/>
    <property type="match status" value="1"/>
</dbReference>
<dbReference type="HAMAP" id="MF_01401">
    <property type="entry name" value="MsrA"/>
    <property type="match status" value="1"/>
</dbReference>
<dbReference type="PANTHER" id="PTHR10173:SF59">
    <property type="entry name" value="PEPTIDE METHIONINE SULFOXIDE REDUCTASE MSRA_MSRB"/>
    <property type="match status" value="1"/>
</dbReference>
<feature type="domain" description="MsrB" evidence="7">
    <location>
        <begin position="190"/>
        <end position="312"/>
    </location>
</feature>
<comment type="similarity">
    <text evidence="1">In the C-terminal section; belongs to the MsrB Met sulfoxide reductase family.</text>
</comment>
<comment type="similarity">
    <text evidence="2">In the N-terminal section; belongs to the MsrA Met sulfoxide reductase family.</text>
</comment>
<comment type="function">
    <text evidence="6">Has an important function as a repair enzyme for proteins that have been inactivated by oxidation. Catalyzes the reversible oxidation-reduction of methionine sulfoxide in proteins to methionine.</text>
</comment>
<feature type="non-terminal residue" evidence="8">
    <location>
        <position position="1"/>
    </location>
</feature>
<dbReference type="SUPFAM" id="SSF51316">
    <property type="entry name" value="Mss4-like"/>
    <property type="match status" value="1"/>
</dbReference>
<reference evidence="8" key="1">
    <citation type="submission" date="2018-05" db="EMBL/GenBank/DDBJ databases">
        <authorList>
            <person name="Lanie J.A."/>
            <person name="Ng W.-L."/>
            <person name="Kazmierczak K.M."/>
            <person name="Andrzejewski T.M."/>
            <person name="Davidsen T.M."/>
            <person name="Wayne K.J."/>
            <person name="Tettelin H."/>
            <person name="Glass J.I."/>
            <person name="Rusch D."/>
            <person name="Podicherti R."/>
            <person name="Tsui H.-C.T."/>
            <person name="Winkler M.E."/>
        </authorList>
    </citation>
    <scope>NUCLEOTIDE SEQUENCE</scope>
</reference>
<evidence type="ECO:0000256" key="5">
    <source>
        <dbReference type="ARBA" id="ARBA00023268"/>
    </source>
</evidence>
<evidence type="ECO:0000259" key="7">
    <source>
        <dbReference type="PROSITE" id="PS51790"/>
    </source>
</evidence>
<evidence type="ECO:0000256" key="3">
    <source>
        <dbReference type="ARBA" id="ARBA00012502"/>
    </source>
</evidence>
<dbReference type="SUPFAM" id="SSF55068">
    <property type="entry name" value="Peptide methionine sulfoxide reductase"/>
    <property type="match status" value="1"/>
</dbReference>
<dbReference type="NCBIfam" id="TIGR00401">
    <property type="entry name" value="msrA"/>
    <property type="match status" value="1"/>
</dbReference>
<dbReference type="GO" id="GO:0030091">
    <property type="term" value="P:protein repair"/>
    <property type="evidence" value="ECO:0007669"/>
    <property type="project" value="InterPro"/>
</dbReference>
<dbReference type="FunFam" id="2.170.150.20:FF:000003">
    <property type="entry name" value="Peptide methionine sulfoxide reductase MsrB"/>
    <property type="match status" value="1"/>
</dbReference>
<evidence type="ECO:0000256" key="1">
    <source>
        <dbReference type="ARBA" id="ARBA00008076"/>
    </source>
</evidence>
<dbReference type="Pfam" id="PF01625">
    <property type="entry name" value="PMSR"/>
    <property type="match status" value="1"/>
</dbReference>
<gene>
    <name evidence="8" type="ORF">METZ01_LOCUS239578</name>
</gene>
<dbReference type="InterPro" id="IPR028427">
    <property type="entry name" value="Met_Sox_Rdtase_MsrB"/>
</dbReference>
<proteinExistence type="inferred from homology"/>
<dbReference type="GO" id="GO:0008113">
    <property type="term" value="F:peptide-methionine (S)-S-oxide reductase activity"/>
    <property type="evidence" value="ECO:0007669"/>
    <property type="project" value="UniProtKB-EC"/>
</dbReference>
<keyword evidence="4" id="KW-0560">Oxidoreductase</keyword>
<dbReference type="GO" id="GO:0005737">
    <property type="term" value="C:cytoplasm"/>
    <property type="evidence" value="ECO:0007669"/>
    <property type="project" value="TreeGrafter"/>
</dbReference>
<dbReference type="EC" id="1.8.4.11" evidence="3"/>
<evidence type="ECO:0000256" key="4">
    <source>
        <dbReference type="ARBA" id="ARBA00023002"/>
    </source>
</evidence>
<evidence type="ECO:0000313" key="8">
    <source>
        <dbReference type="EMBL" id="SVB86724.1"/>
    </source>
</evidence>
<dbReference type="Gene3D" id="3.30.1060.10">
    <property type="entry name" value="Peptide methionine sulphoxide reductase MsrA"/>
    <property type="match status" value="1"/>
</dbReference>
<dbReference type="InterPro" id="IPR002569">
    <property type="entry name" value="Met_Sox_Rdtase_MsrA_dom"/>
</dbReference>
<dbReference type="GO" id="GO:0033743">
    <property type="term" value="F:peptide-methionine (R)-S-oxide reductase activity"/>
    <property type="evidence" value="ECO:0007669"/>
    <property type="project" value="InterPro"/>
</dbReference>
<dbReference type="AlphaFoldDB" id="A0A382HHB3"/>
<dbReference type="GO" id="GO:0006979">
    <property type="term" value="P:response to oxidative stress"/>
    <property type="evidence" value="ECO:0007669"/>
    <property type="project" value="InterPro"/>
</dbReference>
<keyword evidence="5" id="KW-0511">Multifunctional enzyme</keyword>
<evidence type="ECO:0000256" key="2">
    <source>
        <dbReference type="ARBA" id="ARBA00011017"/>
    </source>
</evidence>
<sequence>SPQPSRLETAYFAGGCFWCIEPPFEKLDGVISAVSGFSGGQQENPSYNEVASGRTNHLEVVQVTFDPAKVSYETLLATYWRQFDPTDDGGSFVDRGHQYTSAIFVHNTSQRRLGEASKKALGDSGRFGDDPIVTPIRDYESFTAADDYHQDFYKTHTAHYKRYRSGSGRDQFIAKVWGAQASSRYSKPSDEQLRERLTRLQYEVTQEEGTERPFQNEYWDNKAAGIYVDIVSAEPLFSSLDQFKSGTGWPSFTRPLVAKNIAQDTDFKLLYPRTEIRSQHGDSHLGHLFDDGPEPTGLRYCINSAALRFVPVDKLEEEGYIEFAAHFE</sequence>
<dbReference type="EMBL" id="UINC01061294">
    <property type="protein sequence ID" value="SVB86724.1"/>
    <property type="molecule type" value="Genomic_DNA"/>
</dbReference>
<dbReference type="InterPro" id="IPR002579">
    <property type="entry name" value="Met_Sox_Rdtase_MsrB_dom"/>
</dbReference>
<organism evidence="8">
    <name type="scientific">marine metagenome</name>
    <dbReference type="NCBI Taxonomy" id="408172"/>
    <lineage>
        <taxon>unclassified sequences</taxon>
        <taxon>metagenomes</taxon>
        <taxon>ecological metagenomes</taxon>
    </lineage>
</organism>
<dbReference type="InterPro" id="IPR036509">
    <property type="entry name" value="Met_Sox_Rdtase_MsrA_sf"/>
</dbReference>
<accession>A0A382HHB3</accession>
<dbReference type="PANTHER" id="PTHR10173">
    <property type="entry name" value="METHIONINE SULFOXIDE REDUCTASE"/>
    <property type="match status" value="1"/>
</dbReference>